<dbReference type="InterPro" id="IPR037185">
    <property type="entry name" value="EmrE-like"/>
</dbReference>
<evidence type="ECO:0000259" key="8">
    <source>
        <dbReference type="Pfam" id="PF00892"/>
    </source>
</evidence>
<protein>
    <submittedName>
        <fullName evidence="9">DMT family transporter</fullName>
    </submittedName>
</protein>
<feature type="transmembrane region" description="Helical" evidence="7">
    <location>
        <begin position="198"/>
        <end position="218"/>
    </location>
</feature>
<feature type="transmembrane region" description="Helical" evidence="7">
    <location>
        <begin position="119"/>
        <end position="136"/>
    </location>
</feature>
<feature type="transmembrane region" description="Helical" evidence="7">
    <location>
        <begin position="261"/>
        <end position="281"/>
    </location>
</feature>
<evidence type="ECO:0000256" key="4">
    <source>
        <dbReference type="ARBA" id="ARBA00022692"/>
    </source>
</evidence>
<feature type="transmembrane region" description="Helical" evidence="7">
    <location>
        <begin position="62"/>
        <end position="80"/>
    </location>
</feature>
<dbReference type="InterPro" id="IPR000620">
    <property type="entry name" value="EamA_dom"/>
</dbReference>
<gene>
    <name evidence="9" type="ORF">H9L42_14635</name>
</gene>
<dbReference type="PANTHER" id="PTHR42920">
    <property type="entry name" value="OS03G0707200 PROTEIN-RELATED"/>
    <property type="match status" value="1"/>
</dbReference>
<evidence type="ECO:0000256" key="1">
    <source>
        <dbReference type="ARBA" id="ARBA00004651"/>
    </source>
</evidence>
<dbReference type="SUPFAM" id="SSF103481">
    <property type="entry name" value="Multidrug resistance efflux transporter EmrE"/>
    <property type="match status" value="2"/>
</dbReference>
<comment type="caution">
    <text evidence="9">The sequence shown here is derived from an EMBL/GenBank/DDBJ whole genome shotgun (WGS) entry which is preliminary data.</text>
</comment>
<organism evidence="9 10">
    <name type="scientific">Zhenpiania hominis</name>
    <dbReference type="NCBI Taxonomy" id="2763644"/>
    <lineage>
        <taxon>Bacteria</taxon>
        <taxon>Bacillati</taxon>
        <taxon>Bacillota</taxon>
        <taxon>Clostridia</taxon>
        <taxon>Peptostreptococcales</taxon>
        <taxon>Anaerovoracaceae</taxon>
        <taxon>Zhenpiania</taxon>
    </lineage>
</organism>
<proteinExistence type="inferred from homology"/>
<feature type="transmembrane region" description="Helical" evidence="7">
    <location>
        <begin position="87"/>
        <end position="107"/>
    </location>
</feature>
<feature type="domain" description="EamA" evidence="8">
    <location>
        <begin position="30"/>
        <end position="159"/>
    </location>
</feature>
<dbReference type="PANTHER" id="PTHR42920:SF5">
    <property type="entry name" value="EAMA DOMAIN-CONTAINING PROTEIN"/>
    <property type="match status" value="1"/>
</dbReference>
<name>A0A923SRU4_9FIRM</name>
<dbReference type="Proteomes" id="UP000602647">
    <property type="component" value="Unassembled WGS sequence"/>
</dbReference>
<evidence type="ECO:0000256" key="6">
    <source>
        <dbReference type="ARBA" id="ARBA00023136"/>
    </source>
</evidence>
<keyword evidence="5 7" id="KW-1133">Transmembrane helix</keyword>
<feature type="domain" description="EamA" evidence="8">
    <location>
        <begin position="168"/>
        <end position="304"/>
    </location>
</feature>
<evidence type="ECO:0000256" key="5">
    <source>
        <dbReference type="ARBA" id="ARBA00022989"/>
    </source>
</evidence>
<sequence>MTDEQKRGTPAKGTVDIDQERKQRKTVIMANIGLLFVALFWGGGFVAGKFALQGMEPLNITAYRYVGATILMACFCVKKFRLMNVKMILGGSLVGFLVFLGNTLQTIGLQYTTPGKQSFIISLYTVMVPLLSWLILRIRPPKKIIAAAVIALLGISLLTLKDDLTIGWGDFLTFLFAVAFSIEVILLGVFMKNMDANLFTFVEIASAAVFSVLTALIFGEPESLVDIGLVPLAGLIYLISFNSTFAFLLQNRCQSIAPPNYVAILLSSETVFGTFFAIALAGEVFSGRMIIGCILMFVAIFIAVAPPRKKKDLKCYNKVVTEVANKIY</sequence>
<dbReference type="InterPro" id="IPR051258">
    <property type="entry name" value="Diverse_Substrate_Transporter"/>
</dbReference>
<dbReference type="Pfam" id="PF00892">
    <property type="entry name" value="EamA"/>
    <property type="match status" value="2"/>
</dbReference>
<dbReference type="AlphaFoldDB" id="A0A923SRU4"/>
<keyword evidence="4 7" id="KW-0812">Transmembrane</keyword>
<reference evidence="9" key="1">
    <citation type="submission" date="2020-08" db="EMBL/GenBank/DDBJ databases">
        <title>Genome public.</title>
        <authorList>
            <person name="Liu C."/>
            <person name="Sun Q."/>
        </authorList>
    </citation>
    <scope>NUCLEOTIDE SEQUENCE</scope>
    <source>
        <strain evidence="9">BX12</strain>
    </source>
</reference>
<evidence type="ECO:0000256" key="3">
    <source>
        <dbReference type="ARBA" id="ARBA00022475"/>
    </source>
</evidence>
<keyword evidence="10" id="KW-1185">Reference proteome</keyword>
<comment type="similarity">
    <text evidence="2">Belongs to the EamA transporter family.</text>
</comment>
<feature type="transmembrane region" description="Helical" evidence="7">
    <location>
        <begin position="172"/>
        <end position="191"/>
    </location>
</feature>
<feature type="transmembrane region" description="Helical" evidence="7">
    <location>
        <begin position="230"/>
        <end position="249"/>
    </location>
</feature>
<evidence type="ECO:0000313" key="9">
    <source>
        <dbReference type="EMBL" id="MBC6681057.1"/>
    </source>
</evidence>
<feature type="transmembrane region" description="Helical" evidence="7">
    <location>
        <begin position="287"/>
        <end position="305"/>
    </location>
</feature>
<feature type="transmembrane region" description="Helical" evidence="7">
    <location>
        <begin position="143"/>
        <end position="160"/>
    </location>
</feature>
<accession>A0A923SRU4</accession>
<dbReference type="GO" id="GO:0005886">
    <property type="term" value="C:plasma membrane"/>
    <property type="evidence" value="ECO:0007669"/>
    <property type="project" value="UniProtKB-SubCell"/>
</dbReference>
<evidence type="ECO:0000256" key="2">
    <source>
        <dbReference type="ARBA" id="ARBA00007362"/>
    </source>
</evidence>
<keyword evidence="3" id="KW-1003">Cell membrane</keyword>
<evidence type="ECO:0000313" key="10">
    <source>
        <dbReference type="Proteomes" id="UP000602647"/>
    </source>
</evidence>
<evidence type="ECO:0000256" key="7">
    <source>
        <dbReference type="SAM" id="Phobius"/>
    </source>
</evidence>
<keyword evidence="6 7" id="KW-0472">Membrane</keyword>
<dbReference type="EMBL" id="JACRYT010000025">
    <property type="protein sequence ID" value="MBC6681057.1"/>
    <property type="molecule type" value="Genomic_DNA"/>
</dbReference>
<dbReference type="RefSeq" id="WP_187304155.1">
    <property type="nucleotide sequence ID" value="NZ_JACRYT010000025.1"/>
</dbReference>
<feature type="transmembrane region" description="Helical" evidence="7">
    <location>
        <begin position="27"/>
        <end position="50"/>
    </location>
</feature>
<comment type="subcellular location">
    <subcellularLocation>
        <location evidence="1">Cell membrane</location>
        <topology evidence="1">Multi-pass membrane protein</topology>
    </subcellularLocation>
</comment>